<keyword evidence="10" id="KW-1185">Reference proteome</keyword>
<dbReference type="InterPro" id="IPR008271">
    <property type="entry name" value="Ser/Thr_kinase_AS"/>
</dbReference>
<evidence type="ECO:0000256" key="1">
    <source>
        <dbReference type="ARBA" id="ARBA00000085"/>
    </source>
</evidence>
<dbReference type="InterPro" id="IPR003594">
    <property type="entry name" value="HATPase_dom"/>
</dbReference>
<dbReference type="SMART" id="SM00065">
    <property type="entry name" value="GAF"/>
    <property type="match status" value="1"/>
</dbReference>
<dbReference type="InterPro" id="IPR036097">
    <property type="entry name" value="HisK_dim/P_sf"/>
</dbReference>
<dbReference type="InterPro" id="IPR011990">
    <property type="entry name" value="TPR-like_helical_dom_sf"/>
</dbReference>
<dbReference type="PROSITE" id="PS00108">
    <property type="entry name" value="PROTEIN_KINASE_ST"/>
    <property type="match status" value="1"/>
</dbReference>
<dbReference type="SUPFAM" id="SSF55874">
    <property type="entry name" value="ATPase domain of HSP90 chaperone/DNA topoisomerase II/histidine kinase"/>
    <property type="match status" value="1"/>
</dbReference>
<evidence type="ECO:0000256" key="3">
    <source>
        <dbReference type="ARBA" id="ARBA00022553"/>
    </source>
</evidence>
<dbReference type="PANTHER" id="PTHR43642:SF1">
    <property type="entry name" value="HYBRID SIGNAL TRANSDUCTION HISTIDINE KINASE G"/>
    <property type="match status" value="1"/>
</dbReference>
<dbReference type="Pfam" id="PF01590">
    <property type="entry name" value="GAF"/>
    <property type="match status" value="1"/>
</dbReference>
<dbReference type="InterPro" id="IPR003661">
    <property type="entry name" value="HisK_dim/P_dom"/>
</dbReference>
<dbReference type="SUPFAM" id="SSF56112">
    <property type="entry name" value="Protein kinase-like (PK-like)"/>
    <property type="match status" value="1"/>
</dbReference>
<evidence type="ECO:0000313" key="9">
    <source>
        <dbReference type="EMBL" id="PAX57101.1"/>
    </source>
</evidence>
<gene>
    <name evidence="9" type="ORF">CK510_09585</name>
</gene>
<dbReference type="PROSITE" id="PS50109">
    <property type="entry name" value="HIS_KIN"/>
    <property type="match status" value="1"/>
</dbReference>
<dbReference type="CDD" id="cd14014">
    <property type="entry name" value="STKc_PknB_like"/>
    <property type="match status" value="1"/>
</dbReference>
<dbReference type="Gene3D" id="1.10.287.130">
    <property type="match status" value="1"/>
</dbReference>
<dbReference type="SUPFAM" id="SSF48452">
    <property type="entry name" value="TPR-like"/>
    <property type="match status" value="1"/>
</dbReference>
<comment type="caution">
    <text evidence="9">The sequence shown here is derived from an EMBL/GenBank/DDBJ whole genome shotgun (WGS) entry which is preliminary data.</text>
</comment>
<evidence type="ECO:0000259" key="8">
    <source>
        <dbReference type="PROSITE" id="PS50109"/>
    </source>
</evidence>
<dbReference type="SUPFAM" id="SSF55781">
    <property type="entry name" value="GAF domain-like"/>
    <property type="match status" value="1"/>
</dbReference>
<keyword evidence="5" id="KW-0902">Two-component regulatory system</keyword>
<dbReference type="SUPFAM" id="SSF47384">
    <property type="entry name" value="Homodimeric domain of signal transducing histidine kinase"/>
    <property type="match status" value="1"/>
</dbReference>
<dbReference type="Gene3D" id="1.10.510.10">
    <property type="entry name" value="Transferase(Phosphotransferase) domain 1"/>
    <property type="match status" value="1"/>
</dbReference>
<dbReference type="SMART" id="SM00220">
    <property type="entry name" value="S_TKc"/>
    <property type="match status" value="1"/>
</dbReference>
<dbReference type="SMART" id="SM00387">
    <property type="entry name" value="HATPase_c"/>
    <property type="match status" value="1"/>
</dbReference>
<dbReference type="Gene3D" id="3.30.450.40">
    <property type="match status" value="1"/>
</dbReference>
<reference evidence="9 10" key="1">
    <citation type="submission" date="2017-08" db="EMBL/GenBank/DDBJ databases">
        <title>Draft genome sequence of filamentous cyanobacterium Calothrix elsteri CCALA 953.</title>
        <authorList>
            <person name="Gagunashvili A.N."/>
            <person name="Elster J."/>
            <person name="Andresson O.S."/>
        </authorList>
    </citation>
    <scope>NUCLEOTIDE SEQUENCE [LARGE SCALE GENOMIC DNA]</scope>
    <source>
        <strain evidence="9 10">CCALA 953</strain>
    </source>
</reference>
<dbReference type="InterPro" id="IPR053159">
    <property type="entry name" value="Hybrid_Histidine_Kinase"/>
</dbReference>
<dbReference type="GO" id="GO:0000155">
    <property type="term" value="F:phosphorelay sensor kinase activity"/>
    <property type="evidence" value="ECO:0007669"/>
    <property type="project" value="InterPro"/>
</dbReference>
<dbReference type="EC" id="2.7.13.3" evidence="2"/>
<feature type="coiled-coil region" evidence="6">
    <location>
        <begin position="1517"/>
        <end position="1547"/>
    </location>
</feature>
<keyword evidence="4 9" id="KW-0418">Kinase</keyword>
<dbReference type="CDD" id="cd00082">
    <property type="entry name" value="HisKA"/>
    <property type="match status" value="1"/>
</dbReference>
<evidence type="ECO:0000256" key="4">
    <source>
        <dbReference type="ARBA" id="ARBA00022777"/>
    </source>
</evidence>
<dbReference type="Pfam" id="PF00069">
    <property type="entry name" value="Pkinase"/>
    <property type="match status" value="1"/>
</dbReference>
<feature type="domain" description="Histidine kinase" evidence="8">
    <location>
        <begin position="1556"/>
        <end position="1804"/>
    </location>
</feature>
<dbReference type="GO" id="GO:0004674">
    <property type="term" value="F:protein serine/threonine kinase activity"/>
    <property type="evidence" value="ECO:0007669"/>
    <property type="project" value="UniProtKB-KW"/>
</dbReference>
<dbReference type="Pfam" id="PF02518">
    <property type="entry name" value="HATPase_c"/>
    <property type="match status" value="1"/>
</dbReference>
<proteinExistence type="predicted"/>
<dbReference type="Proteomes" id="UP000218238">
    <property type="component" value="Unassembled WGS sequence"/>
</dbReference>
<evidence type="ECO:0000256" key="6">
    <source>
        <dbReference type="SAM" id="Coils"/>
    </source>
</evidence>
<evidence type="ECO:0000313" key="10">
    <source>
        <dbReference type="Proteomes" id="UP000218238"/>
    </source>
</evidence>
<dbReference type="InterPro" id="IPR036890">
    <property type="entry name" value="HATPase_C_sf"/>
</dbReference>
<dbReference type="InterPro" id="IPR005467">
    <property type="entry name" value="His_kinase_dom"/>
</dbReference>
<feature type="domain" description="Protein kinase" evidence="7">
    <location>
        <begin position="11"/>
        <end position="272"/>
    </location>
</feature>
<dbReference type="Gene3D" id="3.30.200.20">
    <property type="entry name" value="Phosphorylase Kinase, domain 1"/>
    <property type="match status" value="1"/>
</dbReference>
<protein>
    <recommendedName>
        <fullName evidence="2">histidine kinase</fullName>
        <ecNumber evidence="2">2.7.13.3</ecNumber>
    </recommendedName>
</protein>
<keyword evidence="6" id="KW-0175">Coiled coil</keyword>
<sequence>MISTQVSIPEYQVNAELYNGSRTLVYRAVREIDQKPVVVKLLKNPYPSFSELVQFRNQYTIAKNLNSPLIIQTYSLEPYQNGYALVMEDFGGISLKETLYVMSLQEFLHIAIALCDTLDILYRERIIHKDIKPANILINPETKQIKLIDFSIASLLPRETQTLINRNVLEGTLSYISPEQTGRMNRGIDYRTDFYSLGVTFYELLTRELPFQSNDPMELVHCHIAKTAPLVHEINSAIPSILSEIVNKLMAKNAEDRYQSALGLKYDLEECLVQLQETGNIETFPIAQRDVCDRFIIPEKLYGRETEVEQLLAAFGRVSQGKSEMMLVAGFSGIGKTAIVNQVHKPIVQQRGYFIKGKFDQFNRNIPFSAFVQAFRDLMGQLLSESDVHLSSWKNKILQAVGESGQVIIDVIPELEHIIGVQPPAAELSGSAAQNRFNLLFQKFIQVFTQPEHPLVMFLDDLQWADSASLNLIQLLMIESATGYLLMIGAYRDNEVFAAHPFMLTLDAIAKTGTTVNTITLKPLNQNSLNQLLADTLNCGFTLAQPLTELVHQKTQGNPFFTTQFLKALHQDELITFDRQAGHWQCDIVGVREAALTDDVVEFMATQLQKLPEATQNILKLAACIGNQFDLNTLAIAQGALAEPIAAEQSTIDIAAALWAALQEGLVLPQSQIYKLYVGEITANIGADAQIAQYKFLHDRVQQAAYSLIAEDRKQITHLKIGRLLRDSIIDNQQQENIFEILNQINIGITLISDSTEQEQVAKLNLLAGRKAKQATAYTASAQYFQAGIELLSPTSWEDRYSLTFDLYQQLAEVEFLNGNFEQSDILVDRALKKVAVPVDQARLYNLLIIRYTFSADYHQAIEIGRKALSLLGEVLPESDLQAALNVEFEQVQEKLGSREISSLIDGDRIQVIEKKVAIEVLKNIDPPAYFVDLPLYSVIVARSVNLSLQYGNAPESPKGFSTYGLLRGAMFEEYYNGLEFGSLALNLSDQLNNPSQKCQVCVIVGGYLNHWVKHLKESDTTLNEGYQVGLECGDIQFAGYSLIFKTLHLFFVGTNLESLLDEISPLLQFAHKTQNQWAIDGITACEIISLNLSGKTNDRHHFANAVLDEEIYLKTSKVNGSSSWLGTYLIIKSKVYYLYGDFQLGLESAQEAEQYLTFIVGNYSVAEHNFSTSLNLIAICREALSTEEQSSYLEKVYKNQAQLQKWSEACPTNFLHKYELIQAEILQLTGVKIEAIALYDRAISGAKENGYIQEQALANELAAKFYLDWGKEKVAAGYMQEAYYCYAKWGAKAKITHLEQNYPQLLGAILQPPTLAINYEGTIAPTLMRSLTNVSSSQNLWLDFPAVMKAAQAISQEIELEKLLATLMQIAIATGGAQIGYLILRQQEQWLVVAQADSEQTKSLEIPLEQCQEIPQSVIYAVTRSPEVAVFDNLSDSVQFAGDRYIISHQPKSVLCTPIRQQGKLIGILYLENNLTVGAFTSDRLQVIQLLTAQAAISLENAQMYCQLEQKVSERTQELTQKATQLESTLQELQRTQSQLIQAEKMSGLGQLVAGIAHEINNPINFIYGNLKPASEYVTSLIELNHLYQKNYPQPIPEIEEKIADVELDFLVNDLQNLLKSMKLGADRIRQIVLSLRNFSRLDEAEIKPVDIHGGIDSTLLILQHRLKNSSKNTEISLIKEYSKIPLVNCYPSALNQVFMNILSNAIDALKELDINHKSTITIRTEIPEQKYVAIRIIDNGMGMNESVRNKIFEPFFTTKPVGSGTGLGLSISYSIVVEQHGGQLNCISAPGKGTEFVIQIPL</sequence>
<dbReference type="OrthoDB" id="573511at2"/>
<accession>A0A2A2TKS7</accession>
<dbReference type="Gene3D" id="3.30.565.10">
    <property type="entry name" value="Histidine kinase-like ATPase, C-terminal domain"/>
    <property type="match status" value="1"/>
</dbReference>
<evidence type="ECO:0000256" key="5">
    <source>
        <dbReference type="ARBA" id="ARBA00023012"/>
    </source>
</evidence>
<keyword evidence="3" id="KW-0597">Phosphoprotein</keyword>
<dbReference type="GO" id="GO:0005524">
    <property type="term" value="F:ATP binding"/>
    <property type="evidence" value="ECO:0007669"/>
    <property type="project" value="InterPro"/>
</dbReference>
<keyword evidence="9" id="KW-0723">Serine/threonine-protein kinase</keyword>
<keyword evidence="4 9" id="KW-0808">Transferase</keyword>
<dbReference type="EMBL" id="NTFS01000078">
    <property type="protein sequence ID" value="PAX57101.1"/>
    <property type="molecule type" value="Genomic_DNA"/>
</dbReference>
<dbReference type="InterPro" id="IPR027417">
    <property type="entry name" value="P-loop_NTPase"/>
</dbReference>
<dbReference type="RefSeq" id="WP_095721487.1">
    <property type="nucleotide sequence ID" value="NZ_NTFS01000078.1"/>
</dbReference>
<dbReference type="PRINTS" id="PR00344">
    <property type="entry name" value="BCTRLSENSOR"/>
</dbReference>
<dbReference type="InterPro" id="IPR003018">
    <property type="entry name" value="GAF"/>
</dbReference>
<evidence type="ECO:0000259" key="7">
    <source>
        <dbReference type="PROSITE" id="PS50011"/>
    </source>
</evidence>
<dbReference type="Gene3D" id="3.40.50.300">
    <property type="entry name" value="P-loop containing nucleotide triphosphate hydrolases"/>
    <property type="match status" value="1"/>
</dbReference>
<dbReference type="InterPro" id="IPR000719">
    <property type="entry name" value="Prot_kinase_dom"/>
</dbReference>
<comment type="catalytic activity">
    <reaction evidence="1">
        <text>ATP + protein L-histidine = ADP + protein N-phospho-L-histidine.</text>
        <dbReference type="EC" id="2.7.13.3"/>
    </reaction>
</comment>
<dbReference type="InterPro" id="IPR029016">
    <property type="entry name" value="GAF-like_dom_sf"/>
</dbReference>
<dbReference type="SMART" id="SM00388">
    <property type="entry name" value="HisKA"/>
    <property type="match status" value="1"/>
</dbReference>
<dbReference type="PANTHER" id="PTHR43642">
    <property type="entry name" value="HYBRID SIGNAL TRANSDUCTION HISTIDINE KINASE G"/>
    <property type="match status" value="1"/>
</dbReference>
<dbReference type="SUPFAM" id="SSF52540">
    <property type="entry name" value="P-loop containing nucleoside triphosphate hydrolases"/>
    <property type="match status" value="1"/>
</dbReference>
<dbReference type="Pfam" id="PF13191">
    <property type="entry name" value="AAA_16"/>
    <property type="match status" value="1"/>
</dbReference>
<dbReference type="InterPro" id="IPR041664">
    <property type="entry name" value="AAA_16"/>
</dbReference>
<organism evidence="9 10">
    <name type="scientific">Brunnivagina elsteri CCALA 953</name>
    <dbReference type="NCBI Taxonomy" id="987040"/>
    <lineage>
        <taxon>Bacteria</taxon>
        <taxon>Bacillati</taxon>
        <taxon>Cyanobacteriota</taxon>
        <taxon>Cyanophyceae</taxon>
        <taxon>Nostocales</taxon>
        <taxon>Calotrichaceae</taxon>
        <taxon>Brunnivagina</taxon>
    </lineage>
</organism>
<name>A0A2A2TKS7_9CYAN</name>
<dbReference type="InterPro" id="IPR004358">
    <property type="entry name" value="Sig_transdc_His_kin-like_C"/>
</dbReference>
<dbReference type="InterPro" id="IPR011009">
    <property type="entry name" value="Kinase-like_dom_sf"/>
</dbReference>
<evidence type="ECO:0000256" key="2">
    <source>
        <dbReference type="ARBA" id="ARBA00012438"/>
    </source>
</evidence>
<dbReference type="PROSITE" id="PS50011">
    <property type="entry name" value="PROTEIN_KINASE_DOM"/>
    <property type="match status" value="1"/>
</dbReference>